<keyword evidence="2" id="KW-0812">Transmembrane</keyword>
<keyword evidence="4" id="KW-1185">Reference proteome</keyword>
<accession>A0A5C7IFM0</accession>
<evidence type="ECO:0000256" key="2">
    <source>
        <dbReference type="SAM" id="Phobius"/>
    </source>
</evidence>
<dbReference type="Proteomes" id="UP000323000">
    <property type="component" value="Chromosome 3"/>
</dbReference>
<feature type="compositionally biased region" description="Low complexity" evidence="1">
    <location>
        <begin position="8"/>
        <end position="20"/>
    </location>
</feature>
<protein>
    <submittedName>
        <fullName evidence="3">Uncharacterized protein</fullName>
    </submittedName>
</protein>
<keyword evidence="2" id="KW-0472">Membrane</keyword>
<feature type="transmembrane region" description="Helical" evidence="2">
    <location>
        <begin position="48"/>
        <end position="69"/>
    </location>
</feature>
<evidence type="ECO:0000313" key="4">
    <source>
        <dbReference type="Proteomes" id="UP000323000"/>
    </source>
</evidence>
<comment type="caution">
    <text evidence="3">The sequence shown here is derived from an EMBL/GenBank/DDBJ whole genome shotgun (WGS) entry which is preliminary data.</text>
</comment>
<evidence type="ECO:0000256" key="1">
    <source>
        <dbReference type="SAM" id="MobiDB-lite"/>
    </source>
</evidence>
<evidence type="ECO:0000313" key="3">
    <source>
        <dbReference type="EMBL" id="TXG67799.1"/>
    </source>
</evidence>
<organism evidence="3 4">
    <name type="scientific">Acer yangbiense</name>
    <dbReference type="NCBI Taxonomy" id="1000413"/>
    <lineage>
        <taxon>Eukaryota</taxon>
        <taxon>Viridiplantae</taxon>
        <taxon>Streptophyta</taxon>
        <taxon>Embryophyta</taxon>
        <taxon>Tracheophyta</taxon>
        <taxon>Spermatophyta</taxon>
        <taxon>Magnoliopsida</taxon>
        <taxon>eudicotyledons</taxon>
        <taxon>Gunneridae</taxon>
        <taxon>Pentapetalae</taxon>
        <taxon>rosids</taxon>
        <taxon>malvids</taxon>
        <taxon>Sapindales</taxon>
        <taxon>Sapindaceae</taxon>
        <taxon>Hippocastanoideae</taxon>
        <taxon>Acereae</taxon>
        <taxon>Acer</taxon>
    </lineage>
</organism>
<keyword evidence="2" id="KW-1133">Transmembrane helix</keyword>
<proteinExistence type="predicted"/>
<name>A0A5C7IFM0_9ROSI</name>
<dbReference type="AlphaFoldDB" id="A0A5C7IFM0"/>
<reference evidence="4" key="1">
    <citation type="journal article" date="2019" name="Gigascience">
        <title>De novo genome assembly of the endangered Acer yangbiense, a plant species with extremely small populations endemic to Yunnan Province, China.</title>
        <authorList>
            <person name="Yang J."/>
            <person name="Wariss H.M."/>
            <person name="Tao L."/>
            <person name="Zhang R."/>
            <person name="Yun Q."/>
            <person name="Hollingsworth P."/>
            <person name="Dao Z."/>
            <person name="Luo G."/>
            <person name="Guo H."/>
            <person name="Ma Y."/>
            <person name="Sun W."/>
        </authorList>
    </citation>
    <scope>NUCLEOTIDE SEQUENCE [LARGE SCALE GENOMIC DNA]</scope>
    <source>
        <strain evidence="4">cv. Malutang</strain>
    </source>
</reference>
<dbReference type="EMBL" id="VAHF01000003">
    <property type="protein sequence ID" value="TXG67799.1"/>
    <property type="molecule type" value="Genomic_DNA"/>
</dbReference>
<sequence>MPDGNKCLSLSHVSSPSSVPPVEAAQQNVRLADVICPDNGLIDGEPNFYAANLFLLQYFLTVIPLYIMFTRVTRAWATLAKAMWAKAAFNLLLYIHGAHII</sequence>
<feature type="region of interest" description="Disordered" evidence="1">
    <location>
        <begin position="1"/>
        <end position="20"/>
    </location>
</feature>
<gene>
    <name evidence="3" type="ORF">EZV62_009074</name>
</gene>